<dbReference type="Pfam" id="PF04266">
    <property type="entry name" value="ASCH"/>
    <property type="match status" value="1"/>
</dbReference>
<evidence type="ECO:0000256" key="1">
    <source>
        <dbReference type="ARBA" id="ARBA00006576"/>
    </source>
</evidence>
<dbReference type="InterPro" id="IPR007374">
    <property type="entry name" value="ASCH_domain"/>
</dbReference>
<comment type="similarity">
    <text evidence="1">Belongs to the cytidine and deoxycytidylate deaminase family.</text>
</comment>
<dbReference type="InterPro" id="IPR002125">
    <property type="entry name" value="CMP_dCMP_dom"/>
</dbReference>
<evidence type="ECO:0000259" key="5">
    <source>
        <dbReference type="PROSITE" id="PS51747"/>
    </source>
</evidence>
<keyword evidence="7" id="KW-1185">Reference proteome</keyword>
<accession>A0ABY5FTA4</accession>
<name>A0ABY5FTA4_9MICO</name>
<dbReference type="PANTHER" id="PTHR11644">
    <property type="entry name" value="CYTIDINE DEAMINASE"/>
    <property type="match status" value="1"/>
</dbReference>
<dbReference type="InterPro" id="IPR050202">
    <property type="entry name" value="Cyt/Deoxycyt_deaminase"/>
</dbReference>
<dbReference type="CDD" id="cd06552">
    <property type="entry name" value="ASCH_yqfb_like"/>
    <property type="match status" value="1"/>
</dbReference>
<keyword evidence="4" id="KW-0862">Zinc</keyword>
<evidence type="ECO:0000256" key="4">
    <source>
        <dbReference type="ARBA" id="ARBA00022833"/>
    </source>
</evidence>
<evidence type="ECO:0000256" key="3">
    <source>
        <dbReference type="ARBA" id="ARBA00022801"/>
    </source>
</evidence>
<dbReference type="InterPro" id="IPR016193">
    <property type="entry name" value="Cytidine_deaminase-like"/>
</dbReference>
<dbReference type="Gene3D" id="3.40.140.10">
    <property type="entry name" value="Cytidine Deaminase, domain 2"/>
    <property type="match status" value="1"/>
</dbReference>
<dbReference type="Proteomes" id="UP001060039">
    <property type="component" value="Chromosome"/>
</dbReference>
<dbReference type="PROSITE" id="PS51747">
    <property type="entry name" value="CYT_DCMP_DEAMINASES_2"/>
    <property type="match status" value="1"/>
</dbReference>
<keyword evidence="3" id="KW-0378">Hydrolase</keyword>
<feature type="domain" description="CMP/dCMP-type deaminase" evidence="5">
    <location>
        <begin position="1"/>
        <end position="128"/>
    </location>
</feature>
<dbReference type="SUPFAM" id="SSF88697">
    <property type="entry name" value="PUA domain-like"/>
    <property type="match status" value="1"/>
</dbReference>
<dbReference type="PANTHER" id="PTHR11644:SF2">
    <property type="entry name" value="CYTIDINE DEAMINASE"/>
    <property type="match status" value="1"/>
</dbReference>
<proteinExistence type="inferred from homology"/>
<dbReference type="RefSeq" id="WP_255158471.1">
    <property type="nucleotide sequence ID" value="NZ_CP101497.1"/>
</dbReference>
<dbReference type="Gene3D" id="2.30.130.30">
    <property type="entry name" value="Hypothetical protein"/>
    <property type="match status" value="1"/>
</dbReference>
<dbReference type="SMART" id="SM01022">
    <property type="entry name" value="ASCH"/>
    <property type="match status" value="1"/>
</dbReference>
<evidence type="ECO:0000313" key="7">
    <source>
        <dbReference type="Proteomes" id="UP001060039"/>
    </source>
</evidence>
<dbReference type="PROSITE" id="PS00903">
    <property type="entry name" value="CYT_DCMP_DEAMINASES_1"/>
    <property type="match status" value="1"/>
</dbReference>
<evidence type="ECO:0000256" key="2">
    <source>
        <dbReference type="ARBA" id="ARBA00022723"/>
    </source>
</evidence>
<gene>
    <name evidence="6" type="ORF">NNL39_07425</name>
</gene>
<dbReference type="SUPFAM" id="SSF53927">
    <property type="entry name" value="Cytidine deaminase-like"/>
    <property type="match status" value="1"/>
</dbReference>
<keyword evidence="2" id="KW-0479">Metal-binding</keyword>
<organism evidence="6 7">
    <name type="scientific">Microcella humidisoli</name>
    <dbReference type="NCBI Taxonomy" id="2963406"/>
    <lineage>
        <taxon>Bacteria</taxon>
        <taxon>Bacillati</taxon>
        <taxon>Actinomycetota</taxon>
        <taxon>Actinomycetes</taxon>
        <taxon>Micrococcales</taxon>
        <taxon>Microbacteriaceae</taxon>
        <taxon>Microcella</taxon>
    </lineage>
</organism>
<dbReference type="InterPro" id="IPR016192">
    <property type="entry name" value="APOBEC/CMP_deaminase_Zn-bd"/>
</dbReference>
<dbReference type="CDD" id="cd01283">
    <property type="entry name" value="cytidine_deaminase"/>
    <property type="match status" value="1"/>
</dbReference>
<sequence>MRMLESEKAVLNAAEAVARTLGSSGDHSVAAAAMDIDGRIYTGVNMYHFTGGPCAELVVLGAVAASGGRPIMTMAAAGDGGRGLIAPCGRCRQVMLDTHPDAIVIVPTTAGPQPRTLRALLPDTYRFPDAMPPRLVRFNRRYAEAIQSGAKRMTIRFDDPLSVGPATLIFEDHPEFLSLAARVESVKSVPLNELTSAHAAAEGADSVDDLRDGLRNHYPGLPDDAVVDVVEFHLQLP</sequence>
<protein>
    <submittedName>
        <fullName evidence="6">ASCH domain-containing protein</fullName>
    </submittedName>
</protein>
<dbReference type="Pfam" id="PF00383">
    <property type="entry name" value="dCMP_cyt_deam_1"/>
    <property type="match status" value="1"/>
</dbReference>
<reference evidence="6" key="1">
    <citation type="submission" date="2022-07" db="EMBL/GenBank/DDBJ databases">
        <title>Taxonomic analysis of Microcella humidisoli nov. sp., isolated from riverside soil.</title>
        <authorList>
            <person name="Molina K.M."/>
            <person name="Kim S.B."/>
        </authorList>
    </citation>
    <scope>NUCLEOTIDE SEQUENCE</scope>
    <source>
        <strain evidence="6">MMS21-STM10</strain>
    </source>
</reference>
<dbReference type="EMBL" id="CP101497">
    <property type="protein sequence ID" value="UTT61516.1"/>
    <property type="molecule type" value="Genomic_DNA"/>
</dbReference>
<dbReference type="InterPro" id="IPR015947">
    <property type="entry name" value="PUA-like_sf"/>
</dbReference>
<evidence type="ECO:0000313" key="6">
    <source>
        <dbReference type="EMBL" id="UTT61516.1"/>
    </source>
</evidence>